<dbReference type="RefSeq" id="WP_004188818.1">
    <property type="nucleotide sequence ID" value="NZ_CM000833.1"/>
</dbReference>
<feature type="compositionally biased region" description="Pro residues" evidence="3">
    <location>
        <begin position="189"/>
        <end position="202"/>
    </location>
</feature>
<evidence type="ECO:0000256" key="4">
    <source>
        <dbReference type="SAM" id="Phobius"/>
    </source>
</evidence>
<dbReference type="Proteomes" id="UP000001812">
    <property type="component" value="Chromosome II"/>
</dbReference>
<evidence type="ECO:0000259" key="5">
    <source>
        <dbReference type="PROSITE" id="PS51755"/>
    </source>
</evidence>
<dbReference type="GO" id="GO:0006355">
    <property type="term" value="P:regulation of DNA-templated transcription"/>
    <property type="evidence" value="ECO:0007669"/>
    <property type="project" value="InterPro"/>
</dbReference>
<evidence type="ECO:0000256" key="1">
    <source>
        <dbReference type="ARBA" id="ARBA00023125"/>
    </source>
</evidence>
<dbReference type="SMART" id="SM00862">
    <property type="entry name" value="Trans_reg_C"/>
    <property type="match status" value="1"/>
</dbReference>
<keyword evidence="4" id="KW-0472">Membrane</keyword>
<evidence type="ECO:0000313" key="6">
    <source>
        <dbReference type="EMBL" id="EET04383.1"/>
    </source>
</evidence>
<evidence type="ECO:0000256" key="2">
    <source>
        <dbReference type="PROSITE-ProRule" id="PRU01091"/>
    </source>
</evidence>
<dbReference type="GeneID" id="92975807"/>
<gene>
    <name evidence="6" type="ORF">BURPS1710A_A1350</name>
</gene>
<sequence length="323" mass="34685">MGRFASPSNDFSNSEKRHILSKYQIDGSVVFDSQAMTLSRGDIVTTLTANETELLCILMQGTASKQAVIEQIWESKGLFVTEGSYHQLVRALRVKLDEQGIPPTQVKTLPRLGLRFLGFAELLDASPPSPDAHAASASPASSEPEPAAAPAGAQAALAEAIAPSVPIAPRASSAPDTANTVTAPIAAAAPPPSAAPSAPPPGAASAPLPATRAAHARSPRRRAAYLAIYVTLAAWASVLTWQTFRHRDNTFRFRFTRTVDGIHYFSDGRMNQPNLLKAIDVKPLKGSFVYEIELGSNDWLAVCPESIYETPELCQAYFFEKNN</sequence>
<dbReference type="GO" id="GO:0003677">
    <property type="term" value="F:DNA binding"/>
    <property type="evidence" value="ECO:0007669"/>
    <property type="project" value="UniProtKB-UniRule"/>
</dbReference>
<reference evidence="6" key="1">
    <citation type="submission" date="2009-05" db="EMBL/GenBank/DDBJ databases">
        <authorList>
            <person name="Harkins D.M."/>
            <person name="DeShazer D."/>
            <person name="Woods D.E."/>
            <person name="Brinkac L.M."/>
            <person name="Brown K.A."/>
            <person name="Hung G.C."/>
            <person name="Tuanyok A."/>
            <person name="Zhang B."/>
            <person name="Nierman W.C."/>
        </authorList>
    </citation>
    <scope>NUCLEOTIDE SEQUENCE [LARGE SCALE GENOMIC DNA]</scope>
    <source>
        <strain evidence="6">1710a</strain>
    </source>
</reference>
<proteinExistence type="predicted"/>
<protein>
    <submittedName>
        <fullName evidence="6">Putative transcriptional regulator</fullName>
    </submittedName>
</protein>
<feature type="compositionally biased region" description="Low complexity" evidence="3">
    <location>
        <begin position="203"/>
        <end position="213"/>
    </location>
</feature>
<feature type="compositionally biased region" description="Low complexity" evidence="3">
    <location>
        <begin position="131"/>
        <end position="154"/>
    </location>
</feature>
<evidence type="ECO:0000256" key="3">
    <source>
        <dbReference type="SAM" id="MobiDB-lite"/>
    </source>
</evidence>
<dbReference type="GO" id="GO:0000160">
    <property type="term" value="P:phosphorelay signal transduction system"/>
    <property type="evidence" value="ECO:0007669"/>
    <property type="project" value="InterPro"/>
</dbReference>
<dbReference type="InterPro" id="IPR036388">
    <property type="entry name" value="WH-like_DNA-bd_sf"/>
</dbReference>
<keyword evidence="4" id="KW-1133">Transmembrane helix</keyword>
<name>A0A0E1VU43_BURPE</name>
<dbReference type="AlphaFoldDB" id="A0A0E1VU43"/>
<dbReference type="InterPro" id="IPR016032">
    <property type="entry name" value="Sig_transdc_resp-reg_C-effctor"/>
</dbReference>
<dbReference type="PROSITE" id="PS51755">
    <property type="entry name" value="OMPR_PHOB"/>
    <property type="match status" value="1"/>
</dbReference>
<organism evidence="6">
    <name type="scientific">Burkholderia pseudomallei 1710a</name>
    <dbReference type="NCBI Taxonomy" id="320371"/>
    <lineage>
        <taxon>Bacteria</taxon>
        <taxon>Pseudomonadati</taxon>
        <taxon>Pseudomonadota</taxon>
        <taxon>Betaproteobacteria</taxon>
        <taxon>Burkholderiales</taxon>
        <taxon>Burkholderiaceae</taxon>
        <taxon>Burkholderia</taxon>
        <taxon>pseudomallei group</taxon>
    </lineage>
</organism>
<dbReference type="SUPFAM" id="SSF46894">
    <property type="entry name" value="C-terminal effector domain of the bipartite response regulators"/>
    <property type="match status" value="1"/>
</dbReference>
<feature type="domain" description="OmpR/PhoB-type" evidence="5">
    <location>
        <begin position="20"/>
        <end position="118"/>
    </location>
</feature>
<feature type="DNA-binding region" description="OmpR/PhoB-type" evidence="2">
    <location>
        <begin position="20"/>
        <end position="118"/>
    </location>
</feature>
<keyword evidence="1 2" id="KW-0238">DNA-binding</keyword>
<dbReference type="HOGENOM" id="CLU_955398_0_0_4"/>
<feature type="region of interest" description="Disordered" evidence="3">
    <location>
        <begin position="127"/>
        <end position="154"/>
    </location>
</feature>
<keyword evidence="4" id="KW-0812">Transmembrane</keyword>
<dbReference type="EMBL" id="CM000833">
    <property type="protein sequence ID" value="EET04383.1"/>
    <property type="molecule type" value="Genomic_DNA"/>
</dbReference>
<dbReference type="InterPro" id="IPR001867">
    <property type="entry name" value="OmpR/PhoB-type_DNA-bd"/>
</dbReference>
<accession>A0A0E1VU43</accession>
<feature type="region of interest" description="Disordered" evidence="3">
    <location>
        <begin position="187"/>
        <end position="214"/>
    </location>
</feature>
<feature type="transmembrane region" description="Helical" evidence="4">
    <location>
        <begin position="223"/>
        <end position="244"/>
    </location>
</feature>
<dbReference type="Gene3D" id="1.10.10.10">
    <property type="entry name" value="Winged helix-like DNA-binding domain superfamily/Winged helix DNA-binding domain"/>
    <property type="match status" value="1"/>
</dbReference>